<dbReference type="KEGG" id="clec:106664364"/>
<evidence type="ECO:0000313" key="9">
    <source>
        <dbReference type="Proteomes" id="UP000494040"/>
    </source>
</evidence>
<protein>
    <recommendedName>
        <fullName evidence="7">Tetraspanin</fullName>
    </recommendedName>
</protein>
<evidence type="ECO:0000256" key="7">
    <source>
        <dbReference type="RuleBase" id="RU361218"/>
    </source>
</evidence>
<dbReference type="OrthoDB" id="6628431at2759"/>
<dbReference type="PIRSF" id="PIRSF002419">
    <property type="entry name" value="Tetraspanin"/>
    <property type="match status" value="1"/>
</dbReference>
<feature type="transmembrane region" description="Helical" evidence="7">
    <location>
        <begin position="12"/>
        <end position="33"/>
    </location>
</feature>
<dbReference type="RefSeq" id="XP_014245526.1">
    <property type="nucleotide sequence ID" value="XM_014390040.2"/>
</dbReference>
<reference evidence="8" key="1">
    <citation type="submission" date="2022-01" db="UniProtKB">
        <authorList>
            <consortium name="EnsemblMetazoa"/>
        </authorList>
    </citation>
    <scope>IDENTIFICATION</scope>
</reference>
<comment type="similarity">
    <text evidence="2 7">Belongs to the tetraspanin (TM4SF) family.</text>
</comment>
<organism evidence="8 9">
    <name type="scientific">Cimex lectularius</name>
    <name type="common">Bed bug</name>
    <name type="synonym">Acanthia lectularia</name>
    <dbReference type="NCBI Taxonomy" id="79782"/>
    <lineage>
        <taxon>Eukaryota</taxon>
        <taxon>Metazoa</taxon>
        <taxon>Ecdysozoa</taxon>
        <taxon>Arthropoda</taxon>
        <taxon>Hexapoda</taxon>
        <taxon>Insecta</taxon>
        <taxon>Pterygota</taxon>
        <taxon>Neoptera</taxon>
        <taxon>Paraneoptera</taxon>
        <taxon>Hemiptera</taxon>
        <taxon>Heteroptera</taxon>
        <taxon>Panheteroptera</taxon>
        <taxon>Cimicomorpha</taxon>
        <taxon>Cimicidae</taxon>
        <taxon>Cimex</taxon>
    </lineage>
</organism>
<dbReference type="OMA" id="CIRIEMC"/>
<dbReference type="AlphaFoldDB" id="A0A8I6RHE7"/>
<dbReference type="InterPro" id="IPR000301">
    <property type="entry name" value="Tetraspanin_animals"/>
</dbReference>
<dbReference type="Gene3D" id="1.10.1450.10">
    <property type="entry name" value="Tetraspanin"/>
    <property type="match status" value="1"/>
</dbReference>
<dbReference type="PANTHER" id="PTHR19282:SF521">
    <property type="entry name" value="IP01817P-RELATED"/>
    <property type="match status" value="1"/>
</dbReference>
<dbReference type="SUPFAM" id="SSF48652">
    <property type="entry name" value="Tetraspanin"/>
    <property type="match status" value="1"/>
</dbReference>
<evidence type="ECO:0000256" key="1">
    <source>
        <dbReference type="ARBA" id="ARBA00004141"/>
    </source>
</evidence>
<evidence type="ECO:0000256" key="2">
    <source>
        <dbReference type="ARBA" id="ARBA00006840"/>
    </source>
</evidence>
<evidence type="ECO:0000256" key="5">
    <source>
        <dbReference type="ARBA" id="ARBA00023136"/>
    </source>
</evidence>
<dbReference type="EnsemblMetazoa" id="XM_014390040.2">
    <property type="protein sequence ID" value="XP_014245526.1"/>
    <property type="gene ID" value="LOC106664364"/>
</dbReference>
<dbReference type="Pfam" id="PF00335">
    <property type="entry name" value="Tetraspanin"/>
    <property type="match status" value="1"/>
</dbReference>
<dbReference type="CDD" id="cd03127">
    <property type="entry name" value="tetraspanin_LEL"/>
    <property type="match status" value="1"/>
</dbReference>
<keyword evidence="4 7" id="KW-1133">Transmembrane helix</keyword>
<dbReference type="GO" id="GO:0005886">
    <property type="term" value="C:plasma membrane"/>
    <property type="evidence" value="ECO:0007669"/>
    <property type="project" value="TreeGrafter"/>
</dbReference>
<dbReference type="InterPro" id="IPR008952">
    <property type="entry name" value="Tetraspanin_EC2_sf"/>
</dbReference>
<dbReference type="PRINTS" id="PR00259">
    <property type="entry name" value="TMFOUR"/>
</dbReference>
<sequence>MGFCECTTKFLLFVFNLACAVLGILIITIGILTNINGGSIKSLLHSELTTTSIVFIVIGCLVFLISFFGCCGVARESHCMITTYAVILSAILLVQIAIGVLAFVYHKNITSEIKTSVENTFADYDNHRKEIDVIQKELKCCGSHGPSYFPTRDLPSSCCGTTGETCPPNRAYQDGCYDKVVMVVKSQLKTIGLAALIIAAVELFCISSAFCMASSIRRRERMMI</sequence>
<accession>A0A8I6RHE7</accession>
<proteinExistence type="inferred from homology"/>
<feature type="disulfide bond" evidence="6">
    <location>
        <begin position="140"/>
        <end position="176"/>
    </location>
</feature>
<evidence type="ECO:0000256" key="6">
    <source>
        <dbReference type="PIRSR" id="PIRSR002419-1"/>
    </source>
</evidence>
<comment type="subcellular location">
    <subcellularLocation>
        <location evidence="1 7">Membrane</location>
        <topology evidence="1 7">Multi-pass membrane protein</topology>
    </subcellularLocation>
</comment>
<keyword evidence="5 7" id="KW-0472">Membrane</keyword>
<keyword evidence="6" id="KW-1015">Disulfide bond</keyword>
<keyword evidence="3 7" id="KW-0812">Transmembrane</keyword>
<feature type="transmembrane region" description="Helical" evidence="7">
    <location>
        <begin position="81"/>
        <end position="105"/>
    </location>
</feature>
<keyword evidence="9" id="KW-1185">Reference proteome</keyword>
<feature type="transmembrane region" description="Helical" evidence="7">
    <location>
        <begin position="53"/>
        <end position="74"/>
    </location>
</feature>
<evidence type="ECO:0000256" key="4">
    <source>
        <dbReference type="ARBA" id="ARBA00022989"/>
    </source>
</evidence>
<dbReference type="InterPro" id="IPR018499">
    <property type="entry name" value="Tetraspanin/Peripherin"/>
</dbReference>
<dbReference type="PANTHER" id="PTHR19282">
    <property type="entry name" value="TETRASPANIN"/>
    <property type="match status" value="1"/>
</dbReference>
<dbReference type="GeneID" id="106664364"/>
<dbReference type="Proteomes" id="UP000494040">
    <property type="component" value="Unassembled WGS sequence"/>
</dbReference>
<evidence type="ECO:0000313" key="8">
    <source>
        <dbReference type="EnsemblMetazoa" id="XP_014245526.1"/>
    </source>
</evidence>
<name>A0A8I6RHE7_CIMLE</name>
<evidence type="ECO:0000256" key="3">
    <source>
        <dbReference type="ARBA" id="ARBA00022692"/>
    </source>
</evidence>
<feature type="transmembrane region" description="Helical" evidence="7">
    <location>
        <begin position="191"/>
        <end position="213"/>
    </location>
</feature>
<feature type="disulfide bond" evidence="6">
    <location>
        <begin position="141"/>
        <end position="159"/>
    </location>
</feature>